<sequence>MEQFRLKRMNITGLSIGMYSKKPPWMSAWWSAALPGLGHLCMGEYFKGLILMSWEIFVNLKANLNLAILYTFNGRFNQANEVLHPGWALVYVSIFSFAIFDSYRMCVELNTLSDLERKQKKRYLKFARYSVLGVNYLDHKNPWVAALWSALFSGFGHIYNMKTLKGIILLSWLAVIVYLSNFPMGIIYTFTGRVQEVNSMLNYEWLLFYPSVYIFGIWDSYNDAVEMNKLFEEVFKNHLRETFGGFSKNPKPLK</sequence>
<keyword evidence="3" id="KW-1185">Reference proteome</keyword>
<dbReference type="Proteomes" id="UP000617402">
    <property type="component" value="Unassembled WGS sequence"/>
</dbReference>
<feature type="transmembrane region" description="Helical" evidence="1">
    <location>
        <begin position="143"/>
        <end position="160"/>
    </location>
</feature>
<organism evidence="2 3">
    <name type="scientific">Heliobacterium chlorum</name>
    <dbReference type="NCBI Taxonomy" id="2698"/>
    <lineage>
        <taxon>Bacteria</taxon>
        <taxon>Bacillati</taxon>
        <taxon>Bacillota</taxon>
        <taxon>Clostridia</taxon>
        <taxon>Eubacteriales</taxon>
        <taxon>Heliobacteriaceae</taxon>
        <taxon>Heliobacterium</taxon>
    </lineage>
</organism>
<dbReference type="RefSeq" id="WP_188038893.1">
    <property type="nucleotide sequence ID" value="NZ_JACVHF010000002.1"/>
</dbReference>
<dbReference type="EMBL" id="JACVHF010000002">
    <property type="protein sequence ID" value="MBC9783764.1"/>
    <property type="molecule type" value="Genomic_DNA"/>
</dbReference>
<comment type="caution">
    <text evidence="2">The sequence shown here is derived from an EMBL/GenBank/DDBJ whole genome shotgun (WGS) entry which is preliminary data.</text>
</comment>
<gene>
    <name evidence="2" type="ORF">H1S01_04460</name>
</gene>
<accession>A0ABR7SZ01</accession>
<protein>
    <submittedName>
        <fullName evidence="2">Uncharacterized protein</fullName>
    </submittedName>
</protein>
<keyword evidence="1" id="KW-0472">Membrane</keyword>
<keyword evidence="1" id="KW-0812">Transmembrane</keyword>
<proteinExistence type="predicted"/>
<feature type="transmembrane region" description="Helical" evidence="1">
    <location>
        <begin position="167"/>
        <end position="191"/>
    </location>
</feature>
<feature type="transmembrane region" description="Helical" evidence="1">
    <location>
        <begin position="82"/>
        <end position="100"/>
    </location>
</feature>
<evidence type="ECO:0000313" key="3">
    <source>
        <dbReference type="Proteomes" id="UP000617402"/>
    </source>
</evidence>
<keyword evidence="1" id="KW-1133">Transmembrane helix</keyword>
<evidence type="ECO:0000256" key="1">
    <source>
        <dbReference type="SAM" id="Phobius"/>
    </source>
</evidence>
<feature type="transmembrane region" description="Helical" evidence="1">
    <location>
        <begin position="203"/>
        <end position="221"/>
    </location>
</feature>
<name>A0ABR7SZ01_HELCL</name>
<reference evidence="2 3" key="1">
    <citation type="submission" date="2020-07" db="EMBL/GenBank/DDBJ databases">
        <title>Draft whole-genome sequence of Heliobacterium chlorum DSM 3682, type strain.</title>
        <authorList>
            <person name="Kyndt J.A."/>
            <person name="Meyer T.E."/>
            <person name="Imhoff J.F."/>
        </authorList>
    </citation>
    <scope>NUCLEOTIDE SEQUENCE [LARGE SCALE GENOMIC DNA]</scope>
    <source>
        <strain evidence="2 3">DSM 3682</strain>
    </source>
</reference>
<evidence type="ECO:0000313" key="2">
    <source>
        <dbReference type="EMBL" id="MBC9783764.1"/>
    </source>
</evidence>